<feature type="domain" description="Trichome birefringence-like C-terminal" evidence="4">
    <location>
        <begin position="288"/>
        <end position="474"/>
    </location>
</feature>
<dbReference type="AlphaFoldDB" id="A0A8H6I5V6"/>
<protein>
    <recommendedName>
        <fullName evidence="4">Trichome birefringence-like C-terminal domain-containing protein</fullName>
    </recommendedName>
</protein>
<comment type="similarity">
    <text evidence="1">Belongs to the PC-esterase family. TBL subfamily.</text>
</comment>
<dbReference type="InterPro" id="IPR029962">
    <property type="entry name" value="TBL"/>
</dbReference>
<gene>
    <name evidence="5" type="ORF">DFP72DRAFT_1063738</name>
</gene>
<keyword evidence="3" id="KW-0732">Signal</keyword>
<sequence>MKRGNRALVLVAIAFFCYILFSHRTSPTEVELAEDPAGDTTGLPSHVHRPPGQTVDSKINTTLCQYNECLKGRWAPREPQFKTLEDFQDVFAKRGASIWSTCEVGDPPAGVKWTSAEEERLKQKRLVDIMNWVWQPDHGEWLPWDPLDFVVRLLKTPGGIVFMGDSLSQGHEHAFGSYLQEGGIVFQMKETDSAIRSHILEKGHPVTLELQRRAGVPDSRMDHPIFSVVEEHILIHQEDLRYITELNGATKGWEWHLDSLKRADDWEGFFRRLTKSRPGEETSVTRDTIIVLNTGAHWSRGTMYMLPEIDSLEKERETLTNVYTAMVKIMIRKLSQYPRLTVFYRATNTGHPSCHRYNKPSKDAAEAHREAARYLELSDASASNEVDRKVRRRWDWDYLNVLSQVWKTEIEHQEWLRRTMKLRNQSGGVGMRWLYVDVYEMSLQRPDAHAVPGKDCLHWCLPAVYSEWSRHLYHILYLEMEQEY</sequence>
<reference evidence="5 6" key="1">
    <citation type="submission" date="2020-07" db="EMBL/GenBank/DDBJ databases">
        <title>Comparative genomics of pyrophilous fungi reveals a link between fire events and developmental genes.</title>
        <authorList>
            <consortium name="DOE Joint Genome Institute"/>
            <person name="Steindorff A.S."/>
            <person name="Carver A."/>
            <person name="Calhoun S."/>
            <person name="Stillman K."/>
            <person name="Liu H."/>
            <person name="Lipzen A."/>
            <person name="Pangilinan J."/>
            <person name="Labutti K."/>
            <person name="Bruns T.D."/>
            <person name="Grigoriev I.V."/>
        </authorList>
    </citation>
    <scope>NUCLEOTIDE SEQUENCE [LARGE SCALE GENOMIC DNA]</scope>
    <source>
        <strain evidence="5 6">CBS 144469</strain>
    </source>
</reference>
<keyword evidence="6" id="KW-1185">Reference proteome</keyword>
<name>A0A8H6I5V6_9AGAR</name>
<dbReference type="InterPro" id="IPR026057">
    <property type="entry name" value="TBL_C"/>
</dbReference>
<evidence type="ECO:0000256" key="1">
    <source>
        <dbReference type="ARBA" id="ARBA00007727"/>
    </source>
</evidence>
<dbReference type="EMBL" id="JACGCI010000015">
    <property type="protein sequence ID" value="KAF6759356.1"/>
    <property type="molecule type" value="Genomic_DNA"/>
</dbReference>
<dbReference type="Proteomes" id="UP000521943">
    <property type="component" value="Unassembled WGS sequence"/>
</dbReference>
<organism evidence="5 6">
    <name type="scientific">Ephemerocybe angulata</name>
    <dbReference type="NCBI Taxonomy" id="980116"/>
    <lineage>
        <taxon>Eukaryota</taxon>
        <taxon>Fungi</taxon>
        <taxon>Dikarya</taxon>
        <taxon>Basidiomycota</taxon>
        <taxon>Agaricomycotina</taxon>
        <taxon>Agaricomycetes</taxon>
        <taxon>Agaricomycetidae</taxon>
        <taxon>Agaricales</taxon>
        <taxon>Agaricineae</taxon>
        <taxon>Psathyrellaceae</taxon>
        <taxon>Ephemerocybe</taxon>
    </lineage>
</organism>
<evidence type="ECO:0000256" key="3">
    <source>
        <dbReference type="SAM" id="SignalP"/>
    </source>
</evidence>
<evidence type="ECO:0000256" key="2">
    <source>
        <dbReference type="SAM" id="MobiDB-lite"/>
    </source>
</evidence>
<feature type="signal peptide" evidence="3">
    <location>
        <begin position="1"/>
        <end position="22"/>
    </location>
</feature>
<dbReference type="OrthoDB" id="630188at2759"/>
<evidence type="ECO:0000313" key="5">
    <source>
        <dbReference type="EMBL" id="KAF6759356.1"/>
    </source>
</evidence>
<accession>A0A8H6I5V6</accession>
<evidence type="ECO:0000313" key="6">
    <source>
        <dbReference type="Proteomes" id="UP000521943"/>
    </source>
</evidence>
<dbReference type="PANTHER" id="PTHR32285:SF48">
    <property type="entry name" value="PROTEIN TRICHOME BIREFRINGENCE-LIKE 19"/>
    <property type="match status" value="1"/>
</dbReference>
<feature type="chain" id="PRO_5034293029" description="Trichome birefringence-like C-terminal domain-containing protein" evidence="3">
    <location>
        <begin position="23"/>
        <end position="484"/>
    </location>
</feature>
<dbReference type="Pfam" id="PF13839">
    <property type="entry name" value="PC-Esterase"/>
    <property type="match status" value="1"/>
</dbReference>
<dbReference type="GO" id="GO:0016413">
    <property type="term" value="F:O-acetyltransferase activity"/>
    <property type="evidence" value="ECO:0007669"/>
    <property type="project" value="InterPro"/>
</dbReference>
<feature type="region of interest" description="Disordered" evidence="2">
    <location>
        <begin position="31"/>
        <end position="53"/>
    </location>
</feature>
<proteinExistence type="inferred from homology"/>
<evidence type="ECO:0000259" key="4">
    <source>
        <dbReference type="Pfam" id="PF13839"/>
    </source>
</evidence>
<dbReference type="PANTHER" id="PTHR32285">
    <property type="entry name" value="PROTEIN TRICHOME BIREFRINGENCE-LIKE 9-RELATED"/>
    <property type="match status" value="1"/>
</dbReference>
<comment type="caution">
    <text evidence="5">The sequence shown here is derived from an EMBL/GenBank/DDBJ whole genome shotgun (WGS) entry which is preliminary data.</text>
</comment>